<evidence type="ECO:0000313" key="3">
    <source>
        <dbReference type="Proteomes" id="UP000228934"/>
    </source>
</evidence>
<name>A0A2G9SCU3_AQUCT</name>
<feature type="compositionally biased region" description="Acidic residues" evidence="1">
    <location>
        <begin position="68"/>
        <end position="82"/>
    </location>
</feature>
<keyword evidence="3" id="KW-1185">Reference proteome</keyword>
<protein>
    <submittedName>
        <fullName evidence="2">Uncharacterized protein</fullName>
    </submittedName>
</protein>
<proteinExistence type="predicted"/>
<dbReference type="Proteomes" id="UP000228934">
    <property type="component" value="Unassembled WGS sequence"/>
</dbReference>
<dbReference type="EMBL" id="KV924598">
    <property type="protein sequence ID" value="PIO37902.1"/>
    <property type="molecule type" value="Genomic_DNA"/>
</dbReference>
<evidence type="ECO:0000256" key="1">
    <source>
        <dbReference type="SAM" id="MobiDB-lite"/>
    </source>
</evidence>
<accession>A0A2G9SCU3</accession>
<evidence type="ECO:0000313" key="2">
    <source>
        <dbReference type="EMBL" id="PIO37902.1"/>
    </source>
</evidence>
<feature type="compositionally biased region" description="Basic residues" evidence="1">
    <location>
        <begin position="86"/>
        <end position="97"/>
    </location>
</feature>
<reference evidence="3" key="1">
    <citation type="journal article" date="2017" name="Nat. Commun.">
        <title>The North American bullfrog draft genome provides insight into hormonal regulation of long noncoding RNA.</title>
        <authorList>
            <person name="Hammond S.A."/>
            <person name="Warren R.L."/>
            <person name="Vandervalk B.P."/>
            <person name="Kucuk E."/>
            <person name="Khan H."/>
            <person name="Gibb E.A."/>
            <person name="Pandoh P."/>
            <person name="Kirk H."/>
            <person name="Zhao Y."/>
            <person name="Jones M."/>
            <person name="Mungall A.J."/>
            <person name="Coope R."/>
            <person name="Pleasance S."/>
            <person name="Moore R.A."/>
            <person name="Holt R.A."/>
            <person name="Round J.M."/>
            <person name="Ohora S."/>
            <person name="Walle B.V."/>
            <person name="Veldhoen N."/>
            <person name="Helbing C.C."/>
            <person name="Birol I."/>
        </authorList>
    </citation>
    <scope>NUCLEOTIDE SEQUENCE [LARGE SCALE GENOMIC DNA]</scope>
</reference>
<organism evidence="2 3">
    <name type="scientific">Aquarana catesbeiana</name>
    <name type="common">American bullfrog</name>
    <name type="synonym">Rana catesbeiana</name>
    <dbReference type="NCBI Taxonomy" id="8400"/>
    <lineage>
        <taxon>Eukaryota</taxon>
        <taxon>Metazoa</taxon>
        <taxon>Chordata</taxon>
        <taxon>Craniata</taxon>
        <taxon>Vertebrata</taxon>
        <taxon>Euteleostomi</taxon>
        <taxon>Amphibia</taxon>
        <taxon>Batrachia</taxon>
        <taxon>Anura</taxon>
        <taxon>Neobatrachia</taxon>
        <taxon>Ranoidea</taxon>
        <taxon>Ranidae</taxon>
        <taxon>Aquarana</taxon>
    </lineage>
</organism>
<dbReference type="AlphaFoldDB" id="A0A2G9SCU3"/>
<sequence>MQQKKKEKEKKKKNRSKQKGGGNDDEDLEITERLKKLSVQPSDEEESDHAPAPRRGKNLSKNIFAALGDDDSEEEEEDEEEERTSKKDKGKKIYCWL</sequence>
<feature type="compositionally biased region" description="Basic residues" evidence="1">
    <location>
        <begin position="7"/>
        <end position="18"/>
    </location>
</feature>
<feature type="region of interest" description="Disordered" evidence="1">
    <location>
        <begin position="1"/>
        <end position="97"/>
    </location>
</feature>
<gene>
    <name evidence="2" type="ORF">AB205_0112510</name>
</gene>